<dbReference type="InterPro" id="IPR024647">
    <property type="entry name" value="DNA_pol_a_cat_su_N"/>
</dbReference>
<evidence type="ECO:0000313" key="4">
    <source>
        <dbReference type="EMBL" id="KAK9039660.1"/>
    </source>
</evidence>
<keyword evidence="1" id="KW-0175">Coiled coil</keyword>
<gene>
    <name evidence="4" type="ORF">V6N11_014856</name>
</gene>
<dbReference type="SUPFAM" id="SSF53098">
    <property type="entry name" value="Ribonuclease H-like"/>
    <property type="match status" value="1"/>
</dbReference>
<evidence type="ECO:0000256" key="2">
    <source>
        <dbReference type="SAM" id="MobiDB-lite"/>
    </source>
</evidence>
<dbReference type="PANTHER" id="PTHR45861">
    <property type="entry name" value="DNA POLYMERASE ALPHA CATALYTIC SUBUNIT"/>
    <property type="match status" value="1"/>
</dbReference>
<dbReference type="EMBL" id="JBBPBN010000004">
    <property type="protein sequence ID" value="KAK9039660.1"/>
    <property type="molecule type" value="Genomic_DNA"/>
</dbReference>
<dbReference type="Proteomes" id="UP001396334">
    <property type="component" value="Unassembled WGS sequence"/>
</dbReference>
<feature type="coiled-coil region" evidence="1">
    <location>
        <begin position="273"/>
        <end position="300"/>
    </location>
</feature>
<protein>
    <recommendedName>
        <fullName evidence="3">DNA polymerase alpha catalytic subunit N-terminal domain-containing protein</fullName>
    </recommendedName>
</protein>
<feature type="domain" description="DNA polymerase alpha catalytic subunit N-terminal" evidence="3">
    <location>
        <begin position="31"/>
        <end position="100"/>
    </location>
</feature>
<evidence type="ECO:0000313" key="5">
    <source>
        <dbReference type="Proteomes" id="UP001396334"/>
    </source>
</evidence>
<feature type="region of interest" description="Disordered" evidence="2">
    <location>
        <begin position="1"/>
        <end position="29"/>
    </location>
</feature>
<sequence length="504" mass="55952">MDVDRPNDQPTDTGGRRRGRGAEAEKRAGALERLRALRQGGRRSDSSVPAYHIKLDEPVFDNCDEDAYQEIVNKRRKEAEDFIENDDEYGDFGYGDDGNEVDWSQASHYLSSDDDASEGGRFSRKKKVEKKEKKENNKNISRVSKSSASLSAAAAMMGKQKVSSMFTSSAFNKKGRETDKVKCESIVDDVIKQFAPDESDREHRRRGQSSLLAAVMPSKVAPTVAKSVRSEDELASEGLTEFVDKCPETIGEAVVESSEVEVDKLEPGVELKAEPAEERKEEKEESVRKLNAKILEEQKDESLSAMAGWKAVKSEGNGNVNVSGEGINGLSSERESEFELDVDGSMPFYLLDAHEEFYGANMGTVYLFGKVKVGSGYQSCCVVVKNIQRCVYAIPDDSIFHSDEVVKVEKDAEESKISLSSFRAKLHDVASGLKNEVAKHLLNLNVSGFTMAPVKRRYAFERSDVPVGENYVLKINYPFKDPPLPSDLKGEKFCALLGTHSRFE</sequence>
<dbReference type="Pfam" id="PF12254">
    <property type="entry name" value="DNA_pol_alpha_N"/>
    <property type="match status" value="1"/>
</dbReference>
<proteinExistence type="predicted"/>
<dbReference type="Gene3D" id="3.30.70.2820">
    <property type="match status" value="1"/>
</dbReference>
<dbReference type="InterPro" id="IPR012337">
    <property type="entry name" value="RNaseH-like_sf"/>
</dbReference>
<keyword evidence="5" id="KW-1185">Reference proteome</keyword>
<feature type="compositionally biased region" description="Basic and acidic residues" evidence="2">
    <location>
        <begin position="20"/>
        <end position="29"/>
    </location>
</feature>
<comment type="caution">
    <text evidence="4">The sequence shown here is derived from an EMBL/GenBank/DDBJ whole genome shotgun (WGS) entry which is preliminary data.</text>
</comment>
<dbReference type="Gene3D" id="2.40.50.730">
    <property type="match status" value="1"/>
</dbReference>
<dbReference type="PANTHER" id="PTHR45861:SF1">
    <property type="entry name" value="DNA POLYMERASE ALPHA CATALYTIC SUBUNIT"/>
    <property type="match status" value="1"/>
</dbReference>
<name>A0ABR2TQB1_9ROSI</name>
<evidence type="ECO:0000256" key="1">
    <source>
        <dbReference type="SAM" id="Coils"/>
    </source>
</evidence>
<reference evidence="4 5" key="1">
    <citation type="journal article" date="2024" name="G3 (Bethesda)">
        <title>Genome assembly of Hibiscus sabdariffa L. provides insights into metabolisms of medicinal natural products.</title>
        <authorList>
            <person name="Kim T."/>
        </authorList>
    </citation>
    <scope>NUCLEOTIDE SEQUENCE [LARGE SCALE GENOMIC DNA]</scope>
    <source>
        <strain evidence="4">TK-2024</strain>
        <tissue evidence="4">Old leaves</tissue>
    </source>
</reference>
<feature type="compositionally biased region" description="Low complexity" evidence="2">
    <location>
        <begin position="144"/>
        <end position="154"/>
    </location>
</feature>
<feature type="region of interest" description="Disordered" evidence="2">
    <location>
        <begin position="82"/>
        <end position="154"/>
    </location>
</feature>
<organism evidence="4 5">
    <name type="scientific">Hibiscus sabdariffa</name>
    <name type="common">roselle</name>
    <dbReference type="NCBI Taxonomy" id="183260"/>
    <lineage>
        <taxon>Eukaryota</taxon>
        <taxon>Viridiplantae</taxon>
        <taxon>Streptophyta</taxon>
        <taxon>Embryophyta</taxon>
        <taxon>Tracheophyta</taxon>
        <taxon>Spermatophyta</taxon>
        <taxon>Magnoliopsida</taxon>
        <taxon>eudicotyledons</taxon>
        <taxon>Gunneridae</taxon>
        <taxon>Pentapetalae</taxon>
        <taxon>rosids</taxon>
        <taxon>malvids</taxon>
        <taxon>Malvales</taxon>
        <taxon>Malvaceae</taxon>
        <taxon>Malvoideae</taxon>
        <taxon>Hibiscus</taxon>
    </lineage>
</organism>
<evidence type="ECO:0000259" key="3">
    <source>
        <dbReference type="Pfam" id="PF12254"/>
    </source>
</evidence>
<accession>A0ABR2TQB1</accession>